<protein>
    <submittedName>
        <fullName evidence="1">Uncharacterized protein</fullName>
    </submittedName>
</protein>
<evidence type="ECO:0000313" key="2">
    <source>
        <dbReference type="Proteomes" id="UP000620124"/>
    </source>
</evidence>
<proteinExistence type="predicted"/>
<accession>A0A8H6XUX8</accession>
<dbReference type="Proteomes" id="UP000620124">
    <property type="component" value="Unassembled WGS sequence"/>
</dbReference>
<sequence>MSQRWIRSVGAADYIPSLKKSSLHTPPSSLRPHTTTALLQATKRTQIPSARTAAANIMYTNTIPVDSHSSSCPKCGAATNGNTKSCNSCGATCPN</sequence>
<organism evidence="1 2">
    <name type="scientific">Mycena venus</name>
    <dbReference type="NCBI Taxonomy" id="2733690"/>
    <lineage>
        <taxon>Eukaryota</taxon>
        <taxon>Fungi</taxon>
        <taxon>Dikarya</taxon>
        <taxon>Basidiomycota</taxon>
        <taxon>Agaricomycotina</taxon>
        <taxon>Agaricomycetes</taxon>
        <taxon>Agaricomycetidae</taxon>
        <taxon>Agaricales</taxon>
        <taxon>Marasmiineae</taxon>
        <taxon>Mycenaceae</taxon>
        <taxon>Mycena</taxon>
    </lineage>
</organism>
<keyword evidence="2" id="KW-1185">Reference proteome</keyword>
<name>A0A8H6XUX8_9AGAR</name>
<comment type="caution">
    <text evidence="1">The sequence shown here is derived from an EMBL/GenBank/DDBJ whole genome shotgun (WGS) entry which is preliminary data.</text>
</comment>
<dbReference type="AlphaFoldDB" id="A0A8H6XUX8"/>
<reference evidence="1" key="1">
    <citation type="submission" date="2020-05" db="EMBL/GenBank/DDBJ databases">
        <title>Mycena genomes resolve the evolution of fungal bioluminescence.</title>
        <authorList>
            <person name="Tsai I.J."/>
        </authorList>
    </citation>
    <scope>NUCLEOTIDE SEQUENCE</scope>
    <source>
        <strain evidence="1">CCC161011</strain>
    </source>
</reference>
<dbReference type="OrthoDB" id="4775213at2759"/>
<gene>
    <name evidence="1" type="ORF">MVEN_01439900</name>
</gene>
<evidence type="ECO:0000313" key="1">
    <source>
        <dbReference type="EMBL" id="KAF7346879.1"/>
    </source>
</evidence>
<dbReference type="EMBL" id="JACAZI010000012">
    <property type="protein sequence ID" value="KAF7346879.1"/>
    <property type="molecule type" value="Genomic_DNA"/>
</dbReference>